<dbReference type="Proteomes" id="UP000183015">
    <property type="component" value="Unassembled WGS sequence"/>
</dbReference>
<dbReference type="PANTHER" id="PTHR43731">
    <property type="entry name" value="RHOMBOID PROTEASE"/>
    <property type="match status" value="1"/>
</dbReference>
<dbReference type="Pfam" id="PF01694">
    <property type="entry name" value="Rhomboid"/>
    <property type="match status" value="1"/>
</dbReference>
<name>A0A1H7JFC2_STRJI</name>
<evidence type="ECO:0000256" key="6">
    <source>
        <dbReference type="ARBA" id="ARBA00023136"/>
    </source>
</evidence>
<keyword evidence="4" id="KW-0378">Hydrolase</keyword>
<feature type="transmembrane region" description="Helical" evidence="7">
    <location>
        <begin position="148"/>
        <end position="167"/>
    </location>
</feature>
<keyword evidence="10" id="KW-1185">Reference proteome</keyword>
<evidence type="ECO:0000256" key="7">
    <source>
        <dbReference type="SAM" id="Phobius"/>
    </source>
</evidence>
<dbReference type="GO" id="GO:0016020">
    <property type="term" value="C:membrane"/>
    <property type="evidence" value="ECO:0007669"/>
    <property type="project" value="UniProtKB-SubCell"/>
</dbReference>
<evidence type="ECO:0000256" key="3">
    <source>
        <dbReference type="ARBA" id="ARBA00022692"/>
    </source>
</evidence>
<dbReference type="EMBL" id="FOAZ01000003">
    <property type="protein sequence ID" value="SEK72660.1"/>
    <property type="molecule type" value="Genomic_DNA"/>
</dbReference>
<dbReference type="OrthoDB" id="9807874at2"/>
<feature type="transmembrane region" description="Helical" evidence="7">
    <location>
        <begin position="225"/>
        <end position="244"/>
    </location>
</feature>
<evidence type="ECO:0000259" key="8">
    <source>
        <dbReference type="Pfam" id="PF01694"/>
    </source>
</evidence>
<feature type="transmembrane region" description="Helical" evidence="7">
    <location>
        <begin position="67"/>
        <end position="87"/>
    </location>
</feature>
<dbReference type="CDD" id="cd19756">
    <property type="entry name" value="Bbox2"/>
    <property type="match status" value="1"/>
</dbReference>
<comment type="subcellular location">
    <subcellularLocation>
        <location evidence="1">Membrane</location>
        <topology evidence="1">Multi-pass membrane protein</topology>
    </subcellularLocation>
</comment>
<dbReference type="PANTHER" id="PTHR43731:SF14">
    <property type="entry name" value="PRESENILIN-ASSOCIATED RHOMBOID-LIKE PROTEIN, MITOCHONDRIAL"/>
    <property type="match status" value="1"/>
</dbReference>
<feature type="transmembrane region" description="Helical" evidence="7">
    <location>
        <begin position="122"/>
        <end position="141"/>
    </location>
</feature>
<sequence>MSDCYRHPGRDTGVHCARCERPVCPDCRIEAAVGFQCVECVHEGRGAAPARPARTDYGGPVRADGALVTRALIGANLAVWLLVWIGGDDAFYRLAMQGHAVAPGGQWYRLLSSVFLHEPSSFGILHIALNMWSLWILGPYVEAAVGRLRYLVLYLLAGIGGSVLVMLSRPTLIVAGASGAIFGLLGAVVVIHRHRGFELGPIMAVLVVNLVATFSLGFIAWQAHIGGLVVGALLAAGFVYAPAAPAHRRDLVQAAAVVLVAALVAGVGLYAAAHVTG</sequence>
<dbReference type="GO" id="GO:0004252">
    <property type="term" value="F:serine-type endopeptidase activity"/>
    <property type="evidence" value="ECO:0007669"/>
    <property type="project" value="InterPro"/>
</dbReference>
<evidence type="ECO:0000256" key="4">
    <source>
        <dbReference type="ARBA" id="ARBA00022801"/>
    </source>
</evidence>
<protein>
    <submittedName>
        <fullName evidence="9">Membrane associated serine protease, rhomboid family</fullName>
    </submittedName>
</protein>
<keyword evidence="9" id="KW-0645">Protease</keyword>
<evidence type="ECO:0000256" key="5">
    <source>
        <dbReference type="ARBA" id="ARBA00022989"/>
    </source>
</evidence>
<feature type="transmembrane region" description="Helical" evidence="7">
    <location>
        <begin position="199"/>
        <end position="219"/>
    </location>
</feature>
<keyword evidence="5 7" id="KW-1133">Transmembrane helix</keyword>
<keyword evidence="6 7" id="KW-0472">Membrane</keyword>
<dbReference type="STRING" id="235985.SAMN05414137_103246"/>
<proteinExistence type="inferred from homology"/>
<feature type="transmembrane region" description="Helical" evidence="7">
    <location>
        <begin position="251"/>
        <end position="273"/>
    </location>
</feature>
<dbReference type="InterPro" id="IPR022764">
    <property type="entry name" value="Peptidase_S54_rhomboid_dom"/>
</dbReference>
<dbReference type="AlphaFoldDB" id="A0A1H7JFC2"/>
<dbReference type="RefSeq" id="WP_042461380.1">
    <property type="nucleotide sequence ID" value="NZ_BBPN01000086.1"/>
</dbReference>
<dbReference type="InterPro" id="IPR035952">
    <property type="entry name" value="Rhomboid-like_sf"/>
</dbReference>
<feature type="domain" description="Peptidase S54 rhomboid" evidence="8">
    <location>
        <begin position="105"/>
        <end position="238"/>
    </location>
</feature>
<gene>
    <name evidence="9" type="ORF">SAMN05414137_103246</name>
</gene>
<dbReference type="InterPro" id="IPR050925">
    <property type="entry name" value="Rhomboid_protease_S54"/>
</dbReference>
<evidence type="ECO:0000256" key="2">
    <source>
        <dbReference type="ARBA" id="ARBA00009045"/>
    </source>
</evidence>
<evidence type="ECO:0000313" key="9">
    <source>
        <dbReference type="EMBL" id="SEK72660.1"/>
    </source>
</evidence>
<dbReference type="GO" id="GO:0006508">
    <property type="term" value="P:proteolysis"/>
    <property type="evidence" value="ECO:0007669"/>
    <property type="project" value="UniProtKB-KW"/>
</dbReference>
<feature type="transmembrane region" description="Helical" evidence="7">
    <location>
        <begin position="173"/>
        <end position="192"/>
    </location>
</feature>
<dbReference type="eggNOG" id="COG0705">
    <property type="taxonomic scope" value="Bacteria"/>
</dbReference>
<evidence type="ECO:0000256" key="1">
    <source>
        <dbReference type="ARBA" id="ARBA00004141"/>
    </source>
</evidence>
<evidence type="ECO:0000313" key="10">
    <source>
        <dbReference type="Proteomes" id="UP000183015"/>
    </source>
</evidence>
<organism evidence="9 10">
    <name type="scientific">Streptacidiphilus jiangxiensis</name>
    <dbReference type="NCBI Taxonomy" id="235985"/>
    <lineage>
        <taxon>Bacteria</taxon>
        <taxon>Bacillati</taxon>
        <taxon>Actinomycetota</taxon>
        <taxon>Actinomycetes</taxon>
        <taxon>Kitasatosporales</taxon>
        <taxon>Streptomycetaceae</taxon>
        <taxon>Streptacidiphilus</taxon>
    </lineage>
</organism>
<dbReference type="SUPFAM" id="SSF144091">
    <property type="entry name" value="Rhomboid-like"/>
    <property type="match status" value="1"/>
</dbReference>
<reference evidence="10" key="1">
    <citation type="submission" date="2016-10" db="EMBL/GenBank/DDBJ databases">
        <authorList>
            <person name="Varghese N."/>
        </authorList>
    </citation>
    <scope>NUCLEOTIDE SEQUENCE [LARGE SCALE GENOMIC DNA]</scope>
    <source>
        <strain evidence="10">DSM 45096 / BCRC 16803 / CGMCC 4.1857 / CIP 109030 / JCM 12277 / KCTC 19219 / NBRC 100920 / 33214</strain>
    </source>
</reference>
<dbReference type="Gene3D" id="1.20.1540.10">
    <property type="entry name" value="Rhomboid-like"/>
    <property type="match status" value="1"/>
</dbReference>
<comment type="similarity">
    <text evidence="2">Belongs to the peptidase S54 family.</text>
</comment>
<accession>A0A1H7JFC2</accession>
<keyword evidence="3 7" id="KW-0812">Transmembrane</keyword>